<dbReference type="AlphaFoldDB" id="A0A8H7JDJ2"/>
<organism evidence="2 3">
    <name type="scientific">Ascochyta lentis</name>
    <dbReference type="NCBI Taxonomy" id="205686"/>
    <lineage>
        <taxon>Eukaryota</taxon>
        <taxon>Fungi</taxon>
        <taxon>Dikarya</taxon>
        <taxon>Ascomycota</taxon>
        <taxon>Pezizomycotina</taxon>
        <taxon>Dothideomycetes</taxon>
        <taxon>Pleosporomycetidae</taxon>
        <taxon>Pleosporales</taxon>
        <taxon>Pleosporineae</taxon>
        <taxon>Didymellaceae</taxon>
        <taxon>Ascochyta</taxon>
    </lineage>
</organism>
<evidence type="ECO:0000313" key="3">
    <source>
        <dbReference type="Proteomes" id="UP000651452"/>
    </source>
</evidence>
<feature type="chain" id="PRO_5034109767" evidence="1">
    <location>
        <begin position="18"/>
        <end position="119"/>
    </location>
</feature>
<comment type="caution">
    <text evidence="2">The sequence shown here is derived from an EMBL/GenBank/DDBJ whole genome shotgun (WGS) entry which is preliminary data.</text>
</comment>
<name>A0A8H7JDJ2_9PLEO</name>
<sequence>MKTTFAMSLFIATLTAASVLPNHDLNERAANKCKMFQIFRSPNGAFGGSPNFVGTPKCCCQNAQCHVVDRVNGINTSANLNQFLAGKFRIINARGGDNGRAGANDINGATYTVAGLGPC</sequence>
<reference evidence="2" key="2">
    <citation type="submission" date="2020-09" db="EMBL/GenBank/DDBJ databases">
        <title>Reference genome assembly for Australian Ascochyta lentis isolate Al4.</title>
        <authorList>
            <person name="Lee R.C."/>
            <person name="Farfan-Caceres L.M."/>
            <person name="Debler J.W."/>
            <person name="Williams A.H."/>
            <person name="Henares B.M."/>
        </authorList>
    </citation>
    <scope>NUCLEOTIDE SEQUENCE</scope>
    <source>
        <strain evidence="2">Al4</strain>
    </source>
</reference>
<dbReference type="OrthoDB" id="4796983at2759"/>
<dbReference type="EMBL" id="RZGK01000002">
    <property type="protein sequence ID" value="KAF9701686.1"/>
    <property type="molecule type" value="Genomic_DNA"/>
</dbReference>
<evidence type="ECO:0000256" key="1">
    <source>
        <dbReference type="SAM" id="SignalP"/>
    </source>
</evidence>
<protein>
    <submittedName>
        <fullName evidence="2">Uncharacterized protein</fullName>
    </submittedName>
</protein>
<evidence type="ECO:0000313" key="2">
    <source>
        <dbReference type="EMBL" id="KAF9701686.1"/>
    </source>
</evidence>
<reference evidence="2" key="1">
    <citation type="submission" date="2018-12" db="EMBL/GenBank/DDBJ databases">
        <authorList>
            <person name="Syme R.A."/>
            <person name="Farfan-Caceres L."/>
            <person name="Lichtenzveig J."/>
        </authorList>
    </citation>
    <scope>NUCLEOTIDE SEQUENCE</scope>
    <source>
        <strain evidence="2">Al4</strain>
    </source>
</reference>
<dbReference type="Proteomes" id="UP000651452">
    <property type="component" value="Unassembled WGS sequence"/>
</dbReference>
<accession>A0A8H7JDJ2</accession>
<proteinExistence type="predicted"/>
<keyword evidence="1" id="KW-0732">Signal</keyword>
<gene>
    <name evidence="2" type="ORF">EKO04_000021</name>
</gene>
<keyword evidence="3" id="KW-1185">Reference proteome</keyword>
<feature type="signal peptide" evidence="1">
    <location>
        <begin position="1"/>
        <end position="17"/>
    </location>
</feature>